<name>A0A0G1CQ80_9BACT</name>
<dbReference type="EMBL" id="LCFD01000001">
    <property type="protein sequence ID" value="KKS87694.1"/>
    <property type="molecule type" value="Genomic_DNA"/>
</dbReference>
<reference evidence="1 2" key="1">
    <citation type="journal article" date="2015" name="Nature">
        <title>rRNA introns, odd ribosomes, and small enigmatic genomes across a large radiation of phyla.</title>
        <authorList>
            <person name="Brown C.T."/>
            <person name="Hug L.A."/>
            <person name="Thomas B.C."/>
            <person name="Sharon I."/>
            <person name="Castelle C.J."/>
            <person name="Singh A."/>
            <person name="Wilkins M.J."/>
            <person name="Williams K.H."/>
            <person name="Banfield J.F."/>
        </authorList>
    </citation>
    <scope>NUCLEOTIDE SEQUENCE [LARGE SCALE GENOMIC DNA]</scope>
</reference>
<gene>
    <name evidence="1" type="ORF">UV61_C0001G0101</name>
</gene>
<dbReference type="AlphaFoldDB" id="A0A0G1CQ80"/>
<dbReference type="Gene3D" id="3.40.50.2300">
    <property type="match status" value="1"/>
</dbReference>
<dbReference type="SUPFAM" id="SSF52172">
    <property type="entry name" value="CheY-like"/>
    <property type="match status" value="1"/>
</dbReference>
<accession>A0A0G1CQ80</accession>
<dbReference type="InterPro" id="IPR011006">
    <property type="entry name" value="CheY-like_superfamily"/>
</dbReference>
<sequence length="119" mass="14131">MKRDKILIIISDRTLRQLYHELFVHEELEVTMAESIGEALVLLTLHKYSSIILYEDDEIETKTFLRLKHRRRQWFQIPLLILTPEPNVFATSVTKKDILFNSLYIHPSEIVEIIKTLLI</sequence>
<proteinExistence type="predicted"/>
<dbReference type="Proteomes" id="UP000034050">
    <property type="component" value="Unassembled WGS sequence"/>
</dbReference>
<evidence type="ECO:0000313" key="1">
    <source>
        <dbReference type="EMBL" id="KKS87694.1"/>
    </source>
</evidence>
<protein>
    <recommendedName>
        <fullName evidence="3">Response regulatory domain-containing protein</fullName>
    </recommendedName>
</protein>
<organism evidence="1 2">
    <name type="scientific">Candidatus Gottesmanbacteria bacterium GW2011_GWB1_43_11</name>
    <dbReference type="NCBI Taxonomy" id="1618446"/>
    <lineage>
        <taxon>Bacteria</taxon>
        <taxon>Candidatus Gottesmaniibacteriota</taxon>
    </lineage>
</organism>
<dbReference type="STRING" id="1618446.UV61_C0001G0101"/>
<evidence type="ECO:0000313" key="2">
    <source>
        <dbReference type="Proteomes" id="UP000034050"/>
    </source>
</evidence>
<evidence type="ECO:0008006" key="3">
    <source>
        <dbReference type="Google" id="ProtNLM"/>
    </source>
</evidence>
<comment type="caution">
    <text evidence="1">The sequence shown here is derived from an EMBL/GenBank/DDBJ whole genome shotgun (WGS) entry which is preliminary data.</text>
</comment>